<feature type="domain" description="Protein kinase" evidence="6">
    <location>
        <begin position="7"/>
        <end position="183"/>
    </location>
</feature>
<keyword evidence="4" id="KW-0067">ATP-binding</keyword>
<evidence type="ECO:0000256" key="3">
    <source>
        <dbReference type="ARBA" id="ARBA00022777"/>
    </source>
</evidence>
<dbReference type="InterPro" id="IPR045269">
    <property type="entry name" value="Atg1-like"/>
</dbReference>
<dbReference type="Pfam" id="PF00069">
    <property type="entry name" value="Pkinase"/>
    <property type="match status" value="1"/>
</dbReference>
<organism evidence="7 8">
    <name type="scientific">Musa balbisiana</name>
    <name type="common">Banana</name>
    <dbReference type="NCBI Taxonomy" id="52838"/>
    <lineage>
        <taxon>Eukaryota</taxon>
        <taxon>Viridiplantae</taxon>
        <taxon>Streptophyta</taxon>
        <taxon>Embryophyta</taxon>
        <taxon>Tracheophyta</taxon>
        <taxon>Spermatophyta</taxon>
        <taxon>Magnoliopsida</taxon>
        <taxon>Liliopsida</taxon>
        <taxon>Zingiberales</taxon>
        <taxon>Musaceae</taxon>
        <taxon>Musa</taxon>
    </lineage>
</organism>
<name>A0A4S8KHC6_MUSBA</name>
<dbReference type="GO" id="GO:0010506">
    <property type="term" value="P:regulation of autophagy"/>
    <property type="evidence" value="ECO:0007669"/>
    <property type="project" value="InterPro"/>
</dbReference>
<dbReference type="InterPro" id="IPR000719">
    <property type="entry name" value="Prot_kinase_dom"/>
</dbReference>
<dbReference type="STRING" id="52838.A0A4S8KHC6"/>
<dbReference type="AlphaFoldDB" id="A0A4S8KHC6"/>
<dbReference type="GO" id="GO:0005524">
    <property type="term" value="F:ATP binding"/>
    <property type="evidence" value="ECO:0007669"/>
    <property type="project" value="UniProtKB-KW"/>
</dbReference>
<gene>
    <name evidence="7" type="ORF">C4D60_Mb04t36930</name>
</gene>
<dbReference type="SMART" id="SM00220">
    <property type="entry name" value="S_TKc"/>
    <property type="match status" value="1"/>
</dbReference>
<dbReference type="PANTHER" id="PTHR24348">
    <property type="entry name" value="SERINE/THREONINE-PROTEIN KINASE UNC-51-RELATED"/>
    <property type="match status" value="1"/>
</dbReference>
<dbReference type="GO" id="GO:0000407">
    <property type="term" value="C:phagophore assembly site"/>
    <property type="evidence" value="ECO:0007669"/>
    <property type="project" value="TreeGrafter"/>
</dbReference>
<keyword evidence="2" id="KW-0547">Nucleotide-binding</keyword>
<dbReference type="PROSITE" id="PS50011">
    <property type="entry name" value="PROTEIN_KINASE_DOM"/>
    <property type="match status" value="1"/>
</dbReference>
<dbReference type="InterPro" id="IPR011009">
    <property type="entry name" value="Kinase-like_dom_sf"/>
</dbReference>
<proteinExistence type="predicted"/>
<sequence length="183" mass="20351">MEKVGDWGPRVHRAKGQSSSVPGPEDRVGASGGRPHPGPEDWVRVLRGGVAGTQRQLGREVAVKEIDMKQVDSKVRDGLLKENHISHPDIARLCRAIETEDKIFIVLDHCAGGDLAADIQCHGIHGRVSVGIARHFMRQLGLKILREINLIHRDLKPQVGCFTLIVTFLFRWFDYIASDIQIA</sequence>
<evidence type="ECO:0000259" key="6">
    <source>
        <dbReference type="PROSITE" id="PS50011"/>
    </source>
</evidence>
<dbReference type="PANTHER" id="PTHR24348:SF22">
    <property type="entry name" value="NON-SPECIFIC SERINE_THREONINE PROTEIN KINASE"/>
    <property type="match status" value="1"/>
</dbReference>
<dbReference type="GO" id="GO:0005829">
    <property type="term" value="C:cytosol"/>
    <property type="evidence" value="ECO:0007669"/>
    <property type="project" value="TreeGrafter"/>
</dbReference>
<evidence type="ECO:0000313" key="8">
    <source>
        <dbReference type="Proteomes" id="UP000317650"/>
    </source>
</evidence>
<feature type="region of interest" description="Disordered" evidence="5">
    <location>
        <begin position="1"/>
        <end position="40"/>
    </location>
</feature>
<reference evidence="7 8" key="1">
    <citation type="journal article" date="2019" name="Nat. Plants">
        <title>Genome sequencing of Musa balbisiana reveals subgenome evolution and function divergence in polyploid bananas.</title>
        <authorList>
            <person name="Yao X."/>
        </authorList>
    </citation>
    <scope>NUCLEOTIDE SEQUENCE [LARGE SCALE GENOMIC DNA]</scope>
    <source>
        <strain evidence="8">cv. DH-PKW</strain>
        <tissue evidence="7">Leaves</tissue>
    </source>
</reference>
<dbReference type="GO" id="GO:0004674">
    <property type="term" value="F:protein serine/threonine kinase activity"/>
    <property type="evidence" value="ECO:0007669"/>
    <property type="project" value="InterPro"/>
</dbReference>
<evidence type="ECO:0000256" key="1">
    <source>
        <dbReference type="ARBA" id="ARBA00022679"/>
    </source>
</evidence>
<dbReference type="SUPFAM" id="SSF56112">
    <property type="entry name" value="Protein kinase-like (PK-like)"/>
    <property type="match status" value="1"/>
</dbReference>
<evidence type="ECO:0000313" key="7">
    <source>
        <dbReference type="EMBL" id="THU74770.1"/>
    </source>
</evidence>
<keyword evidence="8" id="KW-1185">Reference proteome</keyword>
<dbReference type="Gene3D" id="1.10.510.10">
    <property type="entry name" value="Transferase(Phosphotransferase) domain 1"/>
    <property type="match status" value="1"/>
</dbReference>
<accession>A0A4S8KHC6</accession>
<dbReference type="GO" id="GO:0000045">
    <property type="term" value="P:autophagosome assembly"/>
    <property type="evidence" value="ECO:0007669"/>
    <property type="project" value="TreeGrafter"/>
</dbReference>
<dbReference type="GO" id="GO:0016020">
    <property type="term" value="C:membrane"/>
    <property type="evidence" value="ECO:0007669"/>
    <property type="project" value="TreeGrafter"/>
</dbReference>
<dbReference type="Proteomes" id="UP000317650">
    <property type="component" value="Chromosome 4"/>
</dbReference>
<evidence type="ECO:0000256" key="5">
    <source>
        <dbReference type="SAM" id="MobiDB-lite"/>
    </source>
</evidence>
<keyword evidence="1" id="KW-0808">Transferase</keyword>
<keyword evidence="3" id="KW-0418">Kinase</keyword>
<evidence type="ECO:0000256" key="4">
    <source>
        <dbReference type="ARBA" id="ARBA00022840"/>
    </source>
</evidence>
<evidence type="ECO:0000256" key="2">
    <source>
        <dbReference type="ARBA" id="ARBA00022741"/>
    </source>
</evidence>
<comment type="caution">
    <text evidence="7">The sequence shown here is derived from an EMBL/GenBank/DDBJ whole genome shotgun (WGS) entry which is preliminary data.</text>
</comment>
<dbReference type="EMBL" id="PYDT01000001">
    <property type="protein sequence ID" value="THU74770.1"/>
    <property type="molecule type" value="Genomic_DNA"/>
</dbReference>
<protein>
    <recommendedName>
        <fullName evidence="6">Protein kinase domain-containing protein</fullName>
    </recommendedName>
</protein>
<dbReference type="GO" id="GO:0005776">
    <property type="term" value="C:autophagosome"/>
    <property type="evidence" value="ECO:0007669"/>
    <property type="project" value="TreeGrafter"/>
</dbReference>